<dbReference type="InterPro" id="IPR015273">
    <property type="entry name" value="Cys-tRNA-synt_Ia_DALR"/>
</dbReference>
<keyword evidence="8 13" id="KW-0862">Zinc</keyword>
<dbReference type="GO" id="GO:0004817">
    <property type="term" value="F:cysteine-tRNA ligase activity"/>
    <property type="evidence" value="ECO:0007669"/>
    <property type="project" value="UniProtKB-UniRule"/>
</dbReference>
<evidence type="ECO:0000313" key="15">
    <source>
        <dbReference type="EMBL" id="RAP73251.1"/>
    </source>
</evidence>
<dbReference type="InterPro" id="IPR056411">
    <property type="entry name" value="CysS_C"/>
</dbReference>
<dbReference type="EMBL" id="QLUW01000009">
    <property type="protein sequence ID" value="RAP73251.1"/>
    <property type="molecule type" value="Genomic_DNA"/>
</dbReference>
<keyword evidence="16" id="KW-1185">Reference proteome</keyword>
<evidence type="ECO:0000256" key="9">
    <source>
        <dbReference type="ARBA" id="ARBA00022840"/>
    </source>
</evidence>
<dbReference type="Pfam" id="PF09190">
    <property type="entry name" value="DALR_2"/>
    <property type="match status" value="1"/>
</dbReference>
<keyword evidence="7 13" id="KW-0547">Nucleotide-binding</keyword>
<accession>A0A328TVV0</accession>
<feature type="binding site" evidence="13">
    <location>
        <position position="234"/>
    </location>
    <ligand>
        <name>Zn(2+)</name>
        <dbReference type="ChEBI" id="CHEBI:29105"/>
    </ligand>
</feature>
<evidence type="ECO:0000256" key="7">
    <source>
        <dbReference type="ARBA" id="ARBA00022741"/>
    </source>
</evidence>
<feature type="short sequence motif" description="'KMSKS' region" evidence="13">
    <location>
        <begin position="266"/>
        <end position="270"/>
    </location>
</feature>
<dbReference type="InterPro" id="IPR032678">
    <property type="entry name" value="tRNA-synt_1_cat_dom"/>
</dbReference>
<name>A0A328TVV0_9BACL</name>
<feature type="short sequence motif" description="'HIGH' region" evidence="13">
    <location>
        <begin position="31"/>
        <end position="41"/>
    </location>
</feature>
<keyword evidence="4 13" id="KW-0963">Cytoplasm</keyword>
<comment type="similarity">
    <text evidence="2 13">Belongs to the class-I aminoacyl-tRNA synthetase family.</text>
</comment>
<proteinExistence type="inferred from homology"/>
<evidence type="ECO:0000256" key="11">
    <source>
        <dbReference type="ARBA" id="ARBA00023146"/>
    </source>
</evidence>
<dbReference type="Proteomes" id="UP000249260">
    <property type="component" value="Unassembled WGS sequence"/>
</dbReference>
<dbReference type="AlphaFoldDB" id="A0A328TVV0"/>
<evidence type="ECO:0000256" key="12">
    <source>
        <dbReference type="ARBA" id="ARBA00047398"/>
    </source>
</evidence>
<dbReference type="Gene3D" id="3.40.50.620">
    <property type="entry name" value="HUPs"/>
    <property type="match status" value="1"/>
</dbReference>
<evidence type="ECO:0000259" key="14">
    <source>
        <dbReference type="SMART" id="SM00840"/>
    </source>
</evidence>
<keyword evidence="10 13" id="KW-0648">Protein biosynthesis</keyword>
<dbReference type="HAMAP" id="MF_00041">
    <property type="entry name" value="Cys_tRNA_synth"/>
    <property type="match status" value="1"/>
</dbReference>
<keyword evidence="6 13" id="KW-0479">Metal-binding</keyword>
<dbReference type="Gene3D" id="1.20.120.1910">
    <property type="entry name" value="Cysteine-tRNA ligase, C-terminal anti-codon recognition domain"/>
    <property type="match status" value="1"/>
</dbReference>
<comment type="catalytic activity">
    <reaction evidence="12 13">
        <text>tRNA(Cys) + L-cysteine + ATP = L-cysteinyl-tRNA(Cys) + AMP + diphosphate</text>
        <dbReference type="Rhea" id="RHEA:17773"/>
        <dbReference type="Rhea" id="RHEA-COMP:9661"/>
        <dbReference type="Rhea" id="RHEA-COMP:9679"/>
        <dbReference type="ChEBI" id="CHEBI:30616"/>
        <dbReference type="ChEBI" id="CHEBI:33019"/>
        <dbReference type="ChEBI" id="CHEBI:35235"/>
        <dbReference type="ChEBI" id="CHEBI:78442"/>
        <dbReference type="ChEBI" id="CHEBI:78517"/>
        <dbReference type="ChEBI" id="CHEBI:456215"/>
        <dbReference type="EC" id="6.1.1.16"/>
    </reaction>
</comment>
<keyword evidence="5 13" id="KW-0436">Ligase</keyword>
<keyword evidence="9 13" id="KW-0067">ATP-binding</keyword>
<dbReference type="Pfam" id="PF23493">
    <property type="entry name" value="CysS_C"/>
    <property type="match status" value="1"/>
</dbReference>
<dbReference type="GO" id="GO:0005829">
    <property type="term" value="C:cytosol"/>
    <property type="evidence" value="ECO:0007669"/>
    <property type="project" value="TreeGrafter"/>
</dbReference>
<dbReference type="Pfam" id="PF01406">
    <property type="entry name" value="tRNA-synt_1e"/>
    <property type="match status" value="1"/>
</dbReference>
<dbReference type="GO" id="GO:0008270">
    <property type="term" value="F:zinc ion binding"/>
    <property type="evidence" value="ECO:0007669"/>
    <property type="project" value="UniProtKB-UniRule"/>
</dbReference>
<comment type="subcellular location">
    <subcellularLocation>
        <location evidence="1 13">Cytoplasm</location>
    </subcellularLocation>
</comment>
<dbReference type="RefSeq" id="WP_112885780.1">
    <property type="nucleotide sequence ID" value="NZ_QLUW01000009.1"/>
</dbReference>
<dbReference type="NCBIfam" id="TIGR00435">
    <property type="entry name" value="cysS"/>
    <property type="match status" value="1"/>
</dbReference>
<dbReference type="PANTHER" id="PTHR10890:SF3">
    <property type="entry name" value="CYSTEINE--TRNA LIGASE, CYTOPLASMIC"/>
    <property type="match status" value="1"/>
</dbReference>
<feature type="binding site" evidence="13">
    <location>
        <position position="269"/>
    </location>
    <ligand>
        <name>ATP</name>
        <dbReference type="ChEBI" id="CHEBI:30616"/>
    </ligand>
</feature>
<feature type="binding site" evidence="13">
    <location>
        <position position="209"/>
    </location>
    <ligand>
        <name>Zn(2+)</name>
        <dbReference type="ChEBI" id="CHEBI:29105"/>
    </ligand>
</feature>
<evidence type="ECO:0000256" key="5">
    <source>
        <dbReference type="ARBA" id="ARBA00022598"/>
    </source>
</evidence>
<sequence length="467" mass="52702">MSLRIYNTLTREKELFKPLEPGKVKMYVCGPTVYDYIHIGNARPAIFFDVVRRYLESVDYDVTYIVNFTDVDDKLIRKAEQLGTTVPEVAERFINAFKENIEGLRINPATMNPRVTDHIDEILAFIGALIDGGHAYESGGDVYFRTSTFADYGKLSHQNMEELQLGIRIGVDERKESGQDFVLWKAAKPGEIKWDSPWGPGRPGWHIECSAMARKYLGDTLDIHGGGHDLQFPHHECEIAQSESVTGKPLANYWMHNGFININNEKMSKSLSNGITVQEILTRIKPAVIRYFMLSAHYRSPLNFSDETIAQAENSVERIANSVSNVKHRLSVAVSAPDEAELAALKARIGEIREQFNAKMNDDFNTPDAITALFDLVSEANLHLQRPVVSAEALELLLEAFQAFDRVLGLLAAEEELLDADIDALIVQRTEARANKDWKRADEIRDQLSALGIVLEDTPQGIRWRRK</sequence>
<dbReference type="GO" id="GO:0005524">
    <property type="term" value="F:ATP binding"/>
    <property type="evidence" value="ECO:0007669"/>
    <property type="project" value="UniProtKB-UniRule"/>
</dbReference>
<comment type="caution">
    <text evidence="15">The sequence shown here is derived from an EMBL/GenBank/DDBJ whole genome shotgun (WGS) entry which is preliminary data.</text>
</comment>
<evidence type="ECO:0000256" key="10">
    <source>
        <dbReference type="ARBA" id="ARBA00022917"/>
    </source>
</evidence>
<evidence type="ECO:0000256" key="2">
    <source>
        <dbReference type="ARBA" id="ARBA00005594"/>
    </source>
</evidence>
<dbReference type="OrthoDB" id="9815130at2"/>
<organism evidence="15 16">
    <name type="scientific">Paenibacillus montanisoli</name>
    <dbReference type="NCBI Taxonomy" id="2081970"/>
    <lineage>
        <taxon>Bacteria</taxon>
        <taxon>Bacillati</taxon>
        <taxon>Bacillota</taxon>
        <taxon>Bacilli</taxon>
        <taxon>Bacillales</taxon>
        <taxon>Paenibacillaceae</taxon>
        <taxon>Paenibacillus</taxon>
    </lineage>
</organism>
<evidence type="ECO:0000313" key="16">
    <source>
        <dbReference type="Proteomes" id="UP000249260"/>
    </source>
</evidence>
<dbReference type="SMART" id="SM00840">
    <property type="entry name" value="DALR_2"/>
    <property type="match status" value="1"/>
</dbReference>
<evidence type="ECO:0000256" key="6">
    <source>
        <dbReference type="ARBA" id="ARBA00022723"/>
    </source>
</evidence>
<dbReference type="EC" id="6.1.1.16" evidence="13"/>
<dbReference type="InterPro" id="IPR015803">
    <property type="entry name" value="Cys-tRNA-ligase"/>
</dbReference>
<dbReference type="InterPro" id="IPR024909">
    <property type="entry name" value="Cys-tRNA/MSH_ligase"/>
</dbReference>
<dbReference type="InterPro" id="IPR014729">
    <property type="entry name" value="Rossmann-like_a/b/a_fold"/>
</dbReference>
<gene>
    <name evidence="13" type="primary">cysS</name>
    <name evidence="15" type="ORF">DL346_28480</name>
</gene>
<feature type="binding site" evidence="13">
    <location>
        <position position="29"/>
    </location>
    <ligand>
        <name>Zn(2+)</name>
        <dbReference type="ChEBI" id="CHEBI:29105"/>
    </ligand>
</feature>
<keyword evidence="11 13" id="KW-0030">Aminoacyl-tRNA synthetase</keyword>
<evidence type="ECO:0000256" key="13">
    <source>
        <dbReference type="HAMAP-Rule" id="MF_00041"/>
    </source>
</evidence>
<dbReference type="SUPFAM" id="SSF47323">
    <property type="entry name" value="Anticodon-binding domain of a subclass of class I aminoacyl-tRNA synthetases"/>
    <property type="match status" value="1"/>
</dbReference>
<dbReference type="PANTHER" id="PTHR10890">
    <property type="entry name" value="CYSTEINYL-TRNA SYNTHETASE"/>
    <property type="match status" value="1"/>
</dbReference>
<feature type="binding site" evidence="13">
    <location>
        <position position="238"/>
    </location>
    <ligand>
        <name>Zn(2+)</name>
        <dbReference type="ChEBI" id="CHEBI:29105"/>
    </ligand>
</feature>
<dbReference type="PRINTS" id="PR00983">
    <property type="entry name" value="TRNASYNTHCYS"/>
</dbReference>
<dbReference type="CDD" id="cd00672">
    <property type="entry name" value="CysRS_core"/>
    <property type="match status" value="1"/>
</dbReference>
<protein>
    <recommendedName>
        <fullName evidence="13">Cysteine--tRNA ligase</fullName>
        <ecNumber evidence="13">6.1.1.16</ecNumber>
    </recommendedName>
    <alternativeName>
        <fullName evidence="13">Cysteinyl-tRNA synthetase</fullName>
        <shortName evidence="13">CysRS</shortName>
    </alternativeName>
</protein>
<evidence type="ECO:0000256" key="1">
    <source>
        <dbReference type="ARBA" id="ARBA00004496"/>
    </source>
</evidence>
<comment type="subunit">
    <text evidence="3 13">Monomer.</text>
</comment>
<dbReference type="InterPro" id="IPR009080">
    <property type="entry name" value="tRNAsynth_Ia_anticodon-bd"/>
</dbReference>
<comment type="cofactor">
    <cofactor evidence="13">
        <name>Zn(2+)</name>
        <dbReference type="ChEBI" id="CHEBI:29105"/>
    </cofactor>
    <text evidence="13">Binds 1 zinc ion per subunit.</text>
</comment>
<reference evidence="15 16" key="1">
    <citation type="submission" date="2018-06" db="EMBL/GenBank/DDBJ databases">
        <title>Paenibacillus montanisoli sp. nov., isolated from mountain area soil.</title>
        <authorList>
            <person name="Wu M."/>
        </authorList>
    </citation>
    <scope>NUCLEOTIDE SEQUENCE [LARGE SCALE GENOMIC DNA]</scope>
    <source>
        <strain evidence="15 16">RA17</strain>
    </source>
</reference>
<dbReference type="GO" id="GO:0006423">
    <property type="term" value="P:cysteinyl-tRNA aminoacylation"/>
    <property type="evidence" value="ECO:0007669"/>
    <property type="project" value="UniProtKB-UniRule"/>
</dbReference>
<evidence type="ECO:0000256" key="3">
    <source>
        <dbReference type="ARBA" id="ARBA00011245"/>
    </source>
</evidence>
<feature type="domain" description="Cysteinyl-tRNA synthetase class Ia DALR" evidence="14">
    <location>
        <begin position="355"/>
        <end position="418"/>
    </location>
</feature>
<evidence type="ECO:0000256" key="8">
    <source>
        <dbReference type="ARBA" id="ARBA00022833"/>
    </source>
</evidence>
<dbReference type="FunFam" id="3.40.50.620:FF:000009">
    <property type="entry name" value="Cysteine--tRNA ligase"/>
    <property type="match status" value="1"/>
</dbReference>
<evidence type="ECO:0000256" key="4">
    <source>
        <dbReference type="ARBA" id="ARBA00022490"/>
    </source>
</evidence>
<dbReference type="SUPFAM" id="SSF52374">
    <property type="entry name" value="Nucleotidylyl transferase"/>
    <property type="match status" value="1"/>
</dbReference>